<protein>
    <recommendedName>
        <fullName evidence="2">DUF3737 family protein</fullName>
    </recommendedName>
</protein>
<evidence type="ECO:0000313" key="1">
    <source>
        <dbReference type="EMBL" id="VYT42319.1"/>
    </source>
</evidence>
<dbReference type="Pfam" id="PF12541">
    <property type="entry name" value="DUF3737"/>
    <property type="match status" value="1"/>
</dbReference>
<name>A0A6N2WHY7_CLOIN</name>
<dbReference type="InterPro" id="IPR012334">
    <property type="entry name" value="Pectin_lyas_fold"/>
</dbReference>
<evidence type="ECO:0008006" key="2">
    <source>
        <dbReference type="Google" id="ProtNLM"/>
    </source>
</evidence>
<dbReference type="EMBL" id="CACRTE010000034">
    <property type="protein sequence ID" value="VYT42319.1"/>
    <property type="molecule type" value="Genomic_DNA"/>
</dbReference>
<dbReference type="AlphaFoldDB" id="A0A6N2WHY7"/>
<sequence>MWKLFCNELRDFTLSGNYSFDGAKNIEVHNAKLLSKDAFWNCENVTVYDSLIIGEYLGWNSKNVRFVNCTIDSLQGMCYMDNVELENCKLLNTTLAFEYSTVKADIVSTIDSITNPYEGMIRAEEIKEIIFEEAYVDPAKTKIETREVLA</sequence>
<reference evidence="1" key="1">
    <citation type="submission" date="2019-11" db="EMBL/GenBank/DDBJ databases">
        <authorList>
            <person name="Feng L."/>
        </authorList>
    </citation>
    <scope>NUCLEOTIDE SEQUENCE</scope>
    <source>
        <strain evidence="1">CinnocuumLFYP12</strain>
    </source>
</reference>
<dbReference type="Gene3D" id="2.160.20.10">
    <property type="entry name" value="Single-stranded right-handed beta-helix, Pectin lyase-like"/>
    <property type="match status" value="1"/>
</dbReference>
<dbReference type="InterPro" id="IPR022208">
    <property type="entry name" value="DUF3737"/>
</dbReference>
<accession>A0A6N2WHY7</accession>
<dbReference type="SUPFAM" id="SSF51126">
    <property type="entry name" value="Pectin lyase-like"/>
    <property type="match status" value="1"/>
</dbReference>
<proteinExistence type="predicted"/>
<dbReference type="InterPro" id="IPR011050">
    <property type="entry name" value="Pectin_lyase_fold/virulence"/>
</dbReference>
<gene>
    <name evidence="1" type="ORF">CILFYP12_00028</name>
</gene>
<organism evidence="1">
    <name type="scientific">Clostridium innocuum</name>
    <dbReference type="NCBI Taxonomy" id="1522"/>
    <lineage>
        <taxon>Bacteria</taxon>
        <taxon>Bacillati</taxon>
        <taxon>Bacillota</taxon>
        <taxon>Clostridia</taxon>
        <taxon>Eubacteriales</taxon>
        <taxon>Clostridiaceae</taxon>
        <taxon>Clostridium</taxon>
    </lineage>
</organism>